<comment type="function">
    <text evidence="27">Repair polymerase that plays a key role in base-excision repair. During this process, the damaged base is excised by specific DNA glycosylases, the DNA backbone is nicked at the abasic site by an apurinic/apyrimidic (AP) endonuclease, and POLB removes 5'-deoxyribose-phosphate from the preincised AP site acting as a 5'-deoxyribose-phosphate lyase (5'-dRP lyase); through its DNA polymerase activity, it adds one nucleotide to the 3' end of the arising single-nucleotide gap. Conducts 'gap-filling' DNA synthesis in a stepwise distributive fashion rather than in a processive fashion as for other DNA polymerases. It is also able to cleave sugar-phosphate bonds 3' to an intact AP site, acting as an AP lyase.</text>
</comment>
<evidence type="ECO:0000256" key="10">
    <source>
        <dbReference type="ARBA" id="ARBA00022598"/>
    </source>
</evidence>
<dbReference type="InterPro" id="IPR043519">
    <property type="entry name" value="NT_sf"/>
</dbReference>
<evidence type="ECO:0000256" key="15">
    <source>
        <dbReference type="ARBA" id="ARBA00022763"/>
    </source>
</evidence>
<dbReference type="PANTHER" id="PTHR11276">
    <property type="entry name" value="DNA POLYMERASE TYPE-X FAMILY MEMBER"/>
    <property type="match status" value="1"/>
</dbReference>
<dbReference type="InterPro" id="IPR002008">
    <property type="entry name" value="DNA_pol_X_beta-like"/>
</dbReference>
<comment type="catalytic activity">
    <reaction evidence="28">
        <text>DNA(n) + a 2'-deoxyribonucleoside 5'-triphosphate = DNA(n+1) + diphosphate</text>
        <dbReference type="Rhea" id="RHEA:22508"/>
        <dbReference type="Rhea" id="RHEA-COMP:17339"/>
        <dbReference type="Rhea" id="RHEA-COMP:17340"/>
        <dbReference type="ChEBI" id="CHEBI:33019"/>
        <dbReference type="ChEBI" id="CHEBI:61560"/>
        <dbReference type="ChEBI" id="CHEBI:173112"/>
        <dbReference type="EC" id="2.7.7.7"/>
    </reaction>
</comment>
<evidence type="ECO:0000256" key="18">
    <source>
        <dbReference type="ARBA" id="ARBA00023027"/>
    </source>
</evidence>
<dbReference type="GO" id="GO:0006260">
    <property type="term" value="P:DNA replication"/>
    <property type="evidence" value="ECO:0007669"/>
    <property type="project" value="UniProtKB-KW"/>
</dbReference>
<evidence type="ECO:0000256" key="27">
    <source>
        <dbReference type="ARBA" id="ARBA00045548"/>
    </source>
</evidence>
<dbReference type="Pfam" id="PF10391">
    <property type="entry name" value="DNA_pol_lambd_f"/>
    <property type="match status" value="1"/>
</dbReference>
<evidence type="ECO:0000256" key="26">
    <source>
        <dbReference type="ARBA" id="ARBA00044678"/>
    </source>
</evidence>
<dbReference type="EMBL" id="MN739337">
    <property type="protein sequence ID" value="QHS99261.1"/>
    <property type="molecule type" value="Genomic_DNA"/>
</dbReference>
<comment type="catalytic activity">
    <reaction evidence="26">
        <text>a 5'-end 2'-deoxyribose-2'-deoxyribonucleotide-DNA = (2E,4S)-4-hydroxypenten-2-al-5-phosphate + a 5'-end 5'-phospho-2'-deoxyribonucleoside-DNA + H(+)</text>
        <dbReference type="Rhea" id="RHEA:76255"/>
        <dbReference type="Rhea" id="RHEA-COMP:13180"/>
        <dbReference type="Rhea" id="RHEA-COMP:18657"/>
        <dbReference type="ChEBI" id="CHEBI:15378"/>
        <dbReference type="ChEBI" id="CHEBI:136412"/>
        <dbReference type="ChEBI" id="CHEBI:195194"/>
        <dbReference type="ChEBI" id="CHEBI:195195"/>
    </reaction>
</comment>
<dbReference type="InterPro" id="IPR037160">
    <property type="entry name" value="DNA_Pol_thumb_sf"/>
</dbReference>
<dbReference type="InterPro" id="IPR004150">
    <property type="entry name" value="NAD_DNA_ligase_OB"/>
</dbReference>
<dbReference type="InterPro" id="IPR002054">
    <property type="entry name" value="DNA-dir_DNA_pol_X"/>
</dbReference>
<proteinExistence type="predicted"/>
<dbReference type="InterPro" id="IPR036943">
    <property type="entry name" value="FN_type2_sf"/>
</dbReference>
<evidence type="ECO:0000259" key="31">
    <source>
        <dbReference type="SMART" id="SM00532"/>
    </source>
</evidence>
<keyword evidence="9" id="KW-0488">Methylation</keyword>
<dbReference type="Pfam" id="PF14716">
    <property type="entry name" value="HHH_8"/>
    <property type="match status" value="1"/>
</dbReference>
<evidence type="ECO:0000256" key="28">
    <source>
        <dbReference type="ARBA" id="ARBA00049244"/>
    </source>
</evidence>
<comment type="subcellular location">
    <subcellularLocation>
        <location evidence="3">Cytoplasm</location>
    </subcellularLocation>
</comment>
<dbReference type="InterPro" id="IPR022312">
    <property type="entry name" value="DNA_pol_X"/>
</dbReference>
<comment type="cofactor">
    <cofactor evidence="2">
        <name>Mg(2+)</name>
        <dbReference type="ChEBI" id="CHEBI:18420"/>
    </cofactor>
</comment>
<feature type="domain" description="Helix-hairpin-helix DNA-binding motif class 1" evidence="29">
    <location>
        <begin position="213"/>
        <end position="232"/>
    </location>
</feature>
<dbReference type="InterPro" id="IPR013840">
    <property type="entry name" value="DNAligase_N"/>
</dbReference>
<evidence type="ECO:0000256" key="1">
    <source>
        <dbReference type="ARBA" id="ARBA00001936"/>
    </source>
</evidence>
<dbReference type="InterPro" id="IPR013839">
    <property type="entry name" value="DNAligase_adenylation"/>
</dbReference>
<reference evidence="32" key="1">
    <citation type="journal article" date="2020" name="Nature">
        <title>Giant virus diversity and host interactions through global metagenomics.</title>
        <authorList>
            <person name="Schulz F."/>
            <person name="Roux S."/>
            <person name="Paez-Espino D."/>
            <person name="Jungbluth S."/>
            <person name="Walsh D.A."/>
            <person name="Denef V.J."/>
            <person name="McMahon K.D."/>
            <person name="Konstantinidis K.T."/>
            <person name="Eloe-Fadrosh E.A."/>
            <person name="Kyrpides N.C."/>
            <person name="Woyke T."/>
        </authorList>
    </citation>
    <scope>NUCLEOTIDE SEQUENCE</scope>
    <source>
        <strain evidence="32">GVMAG-M-3300020185-33</strain>
    </source>
</reference>
<evidence type="ECO:0000256" key="13">
    <source>
        <dbReference type="ARBA" id="ARBA00022695"/>
    </source>
</evidence>
<dbReference type="Gene3D" id="3.30.210.10">
    <property type="entry name" value="DNA polymerase, thumb domain"/>
    <property type="match status" value="1"/>
</dbReference>
<evidence type="ECO:0000256" key="11">
    <source>
        <dbReference type="ARBA" id="ARBA00022634"/>
    </source>
</evidence>
<dbReference type="InterPro" id="IPR027421">
    <property type="entry name" value="DNA_pol_lamdba_lyase_dom_sf"/>
</dbReference>
<evidence type="ECO:0000256" key="6">
    <source>
        <dbReference type="ARBA" id="ARBA00012722"/>
    </source>
</evidence>
<dbReference type="SMART" id="SM00532">
    <property type="entry name" value="LIGANc"/>
    <property type="match status" value="1"/>
</dbReference>
<evidence type="ECO:0000259" key="29">
    <source>
        <dbReference type="SMART" id="SM00278"/>
    </source>
</evidence>
<dbReference type="InterPro" id="IPR018944">
    <property type="entry name" value="DNA_pol_lambd_fingers_domain"/>
</dbReference>
<keyword evidence="13" id="KW-0548">Nucleotidyltransferase</keyword>
<keyword evidence="11" id="KW-0237">DNA synthesis</keyword>
<keyword evidence="19" id="KW-0915">Sodium</keyword>
<comment type="catalytic activity">
    <reaction evidence="22">
        <text>NAD(+) + (deoxyribonucleotide)n-3'-hydroxyl + 5'-phospho-(deoxyribonucleotide)m = (deoxyribonucleotide)n+m + AMP + beta-nicotinamide D-nucleotide.</text>
        <dbReference type="EC" id="6.5.1.2"/>
    </reaction>
</comment>
<keyword evidence="14" id="KW-0235">DNA replication</keyword>
<evidence type="ECO:0000256" key="8">
    <source>
        <dbReference type="ARBA" id="ARBA00020020"/>
    </source>
</evidence>
<dbReference type="Pfam" id="PF14520">
    <property type="entry name" value="HHH_5"/>
    <property type="match status" value="1"/>
</dbReference>
<dbReference type="Pfam" id="PF14791">
    <property type="entry name" value="DNA_pol_B_thumb"/>
    <property type="match status" value="1"/>
</dbReference>
<dbReference type="InterPro" id="IPR028207">
    <property type="entry name" value="DNA_pol_B_palm_palm"/>
</dbReference>
<dbReference type="AlphaFoldDB" id="A0A6C0C593"/>
<dbReference type="SUPFAM" id="SSF47794">
    <property type="entry name" value="Rad51 N-terminal domain-like"/>
    <property type="match status" value="1"/>
</dbReference>
<dbReference type="InterPro" id="IPR010996">
    <property type="entry name" value="HHH_MUS81"/>
</dbReference>
<evidence type="ECO:0000256" key="9">
    <source>
        <dbReference type="ARBA" id="ARBA00022481"/>
    </source>
</evidence>
<dbReference type="Gene3D" id="2.40.50.140">
    <property type="entry name" value="Nucleic acid-binding proteins"/>
    <property type="match status" value="1"/>
</dbReference>
<name>A0A6C0C593_9ZZZZ</name>
<evidence type="ECO:0000256" key="21">
    <source>
        <dbReference type="ARBA" id="ARBA00023239"/>
    </source>
</evidence>
<dbReference type="Pfam" id="PF14792">
    <property type="entry name" value="DNA_pol_B_palm"/>
    <property type="match status" value="1"/>
</dbReference>
<dbReference type="Pfam" id="PF01653">
    <property type="entry name" value="DNA_ligase_aden"/>
    <property type="match status" value="1"/>
</dbReference>
<evidence type="ECO:0000256" key="4">
    <source>
        <dbReference type="ARBA" id="ARBA00012417"/>
    </source>
</evidence>
<evidence type="ECO:0000256" key="14">
    <source>
        <dbReference type="ARBA" id="ARBA00022705"/>
    </source>
</evidence>
<dbReference type="SUPFAM" id="SSF50249">
    <property type="entry name" value="Nucleic acid-binding proteins"/>
    <property type="match status" value="1"/>
</dbReference>
<dbReference type="Gene3D" id="3.30.470.30">
    <property type="entry name" value="DNA ligase/mRNA capping enzyme"/>
    <property type="match status" value="1"/>
</dbReference>
<dbReference type="Gene3D" id="3.30.460.10">
    <property type="entry name" value="Beta Polymerase, domain 2"/>
    <property type="match status" value="1"/>
</dbReference>
<keyword evidence="17" id="KW-0239">DNA-directed DNA polymerase</keyword>
<dbReference type="SUPFAM" id="SSF52113">
    <property type="entry name" value="BRCT domain"/>
    <property type="match status" value="1"/>
</dbReference>
<comment type="catalytic activity">
    <reaction evidence="25">
        <text>2'-deoxyribonucleotide-(2'-deoxyribose 5'-phosphate)-2'-deoxyribonucleotide-DNA = a 3'-end 2'-deoxyribonucleotide-(2,3-dehydro-2,3-deoxyribose 5'-phosphate)-DNA + a 5'-end 5'-phospho-2'-deoxyribonucleoside-DNA + H(+)</text>
        <dbReference type="Rhea" id="RHEA:66592"/>
        <dbReference type="Rhea" id="RHEA-COMP:13180"/>
        <dbReference type="Rhea" id="RHEA-COMP:16897"/>
        <dbReference type="Rhea" id="RHEA-COMP:17067"/>
        <dbReference type="ChEBI" id="CHEBI:15378"/>
        <dbReference type="ChEBI" id="CHEBI:136412"/>
        <dbReference type="ChEBI" id="CHEBI:157695"/>
        <dbReference type="ChEBI" id="CHEBI:167181"/>
        <dbReference type="EC" id="4.2.99.18"/>
    </reaction>
</comment>
<dbReference type="InterPro" id="IPR010995">
    <property type="entry name" value="DNA_repair_Rad51/TF_NusA_a-hlx"/>
</dbReference>
<evidence type="ECO:0000256" key="12">
    <source>
        <dbReference type="ARBA" id="ARBA00022679"/>
    </source>
</evidence>
<accession>A0A6C0C593</accession>
<dbReference type="SMART" id="SM00278">
    <property type="entry name" value="HhH1"/>
    <property type="match status" value="3"/>
</dbReference>
<keyword evidence="12" id="KW-0808">Transferase</keyword>
<feature type="domain" description="DNA-directed DNA polymerase X" evidence="30">
    <location>
        <begin position="130"/>
        <end position="440"/>
    </location>
</feature>
<evidence type="ECO:0000256" key="7">
    <source>
        <dbReference type="ARBA" id="ARBA00016513"/>
    </source>
</evidence>
<keyword evidence="16" id="KW-0832">Ubl conjugation</keyword>
<evidence type="ECO:0000256" key="16">
    <source>
        <dbReference type="ARBA" id="ARBA00022843"/>
    </source>
</evidence>
<dbReference type="InterPro" id="IPR029398">
    <property type="entry name" value="PolB_thumb"/>
</dbReference>
<dbReference type="InterPro" id="IPR003583">
    <property type="entry name" value="Hlx-hairpin-Hlx_DNA-bd_motif"/>
</dbReference>
<evidence type="ECO:0000256" key="22">
    <source>
        <dbReference type="ARBA" id="ARBA00034005"/>
    </source>
</evidence>
<dbReference type="EC" id="2.7.7.7" evidence="4"/>
<sequence length="1117" mass="126489">MFGSTVNNKGNVEKNKKVKEGPCLFPFTYKWKSHDKCYLTDKGSICATSLHTKVPKRRTLKTYGYCKKPKTKIILKKSTMKILRKIKGSRVTLKKIDKSKSKGTKSKHNMKIKMPKIKTGIKKMTPKSKGLNKSLLGILEELEELMKLKGELFRARAYHNAAESVMLYQKPIENIEELKGKPGIGKTIMEKFNEYVTTGKLKTLERAKGDPLYIFPKIYGIGPKKAKQLVEAGVLTLKELRVRQEQLLNKNQKLGLKYFEDIEKRIPRAEINEFRDILADVFSKLKHKGSRFEIVGSYRRGNATSGDIDIIITNTQDDNSIFDTFIKALQDREIIIEILTKGKTKSMVIGKLQDQTPRRVDFMYASPSEYAFAILYFTGSKELNVVMRQRALELGYSMNEHGLYKMEGSKKGEKLNTLFPTEQSIFKFLGLEYKTPVERTDGRIEVKSIVSEAGMVVTSTELKEGKINKKKPQVKSLKKNRKLSKKKASDAFTPRKALISLGKEGISALKSLSETQLSNMIRYGNDAYYNKNPVVTDTVYDILKEYIERNFPDNIAITEVGAPIEKNKVALPYYMGSMEKIKPDTGALTRWKKKYKGPYVISAKLDGMSVMYSTENGEKRLYSRGGSTNGLDLSHMIPYLQLPEFENITIRGELIIPIAVFNKKYKGKGYKSARNFVGGMMNSKGREISKWKDMNMVAYEVIKPILKPSSQMSWLEKNGAITVKNDTTDKISNESLSEVLVDWRTSYKYEIDGIIVINDEIYPRENKNPSHAFAFKMVLSDQVVEVKVIDVNYSVSKYGYLKPVIRIEPVRIRGADIEFATAHNIKNVIDNKIGIGAIVQLIRSGDVIPKIEKVIVPAEEPKLPDVLWKWNDTRVDAVLKDSETNEAVRNKNIIAFFEDLSISSFAEGNILKVIKSGFDSVPKILTISKADLLNVKGFKEKTANKIYNSLQDKMNSITLPVLMNATNIFGRGMGENRISAVLESYPDILTMDATAEEKESLIRDIEGFAVKTANLFVTNIPLFMDFIRETKLQSKLKRAKIDTSHQLYGKKILLTGFRDKYLEARIKAFGGKIANSVSSKLLVVLVPTLDIDTSKAENARKKNLILMTPDAFVKKYL</sequence>
<evidence type="ECO:0000256" key="2">
    <source>
        <dbReference type="ARBA" id="ARBA00001946"/>
    </source>
</evidence>
<dbReference type="GO" id="GO:0006303">
    <property type="term" value="P:double-strand break repair via nonhomologous end joining"/>
    <property type="evidence" value="ECO:0007669"/>
    <property type="project" value="TreeGrafter"/>
</dbReference>
<evidence type="ECO:0000313" key="32">
    <source>
        <dbReference type="EMBL" id="QHS99261.1"/>
    </source>
</evidence>
<dbReference type="GO" id="GO:0000166">
    <property type="term" value="F:nucleotide binding"/>
    <property type="evidence" value="ECO:0007669"/>
    <property type="project" value="InterPro"/>
</dbReference>
<evidence type="ECO:0000256" key="25">
    <source>
        <dbReference type="ARBA" id="ARBA00044632"/>
    </source>
</evidence>
<dbReference type="SUPFAM" id="SSF56091">
    <property type="entry name" value="DNA ligase/mRNA capping enzyme, catalytic domain"/>
    <property type="match status" value="1"/>
</dbReference>
<dbReference type="GO" id="GO:0005634">
    <property type="term" value="C:nucleus"/>
    <property type="evidence" value="ECO:0007669"/>
    <property type="project" value="TreeGrafter"/>
</dbReference>
<dbReference type="Pfam" id="PF03120">
    <property type="entry name" value="OB_DNA_ligase"/>
    <property type="match status" value="1"/>
</dbReference>
<dbReference type="SUPFAM" id="SSF81301">
    <property type="entry name" value="Nucleotidyltransferase"/>
    <property type="match status" value="1"/>
</dbReference>
<keyword evidence="18" id="KW-0520">NAD</keyword>
<dbReference type="InterPro" id="IPR036420">
    <property type="entry name" value="BRCT_dom_sf"/>
</dbReference>
<dbReference type="SUPFAM" id="SSF47802">
    <property type="entry name" value="DNA polymerase beta, N-terminal domain-like"/>
    <property type="match status" value="1"/>
</dbReference>
<dbReference type="EC" id="6.5.1.2" evidence="6"/>
<dbReference type="Pfam" id="PF00533">
    <property type="entry name" value="BRCT"/>
    <property type="match status" value="1"/>
</dbReference>
<dbReference type="InterPro" id="IPR001357">
    <property type="entry name" value="BRCT_dom"/>
</dbReference>
<keyword evidence="21" id="KW-0456">Lyase</keyword>
<protein>
    <recommendedName>
        <fullName evidence="8">DNA polymerase beta</fullName>
        <ecNumber evidence="4">2.7.7.7</ecNumber>
        <ecNumber evidence="5">4.2.99.18</ecNumber>
        <ecNumber evidence="6">6.5.1.2</ecNumber>
    </recommendedName>
    <alternativeName>
        <fullName evidence="23">5'-deoxyribose-phosphate lyase</fullName>
    </alternativeName>
    <alternativeName>
        <fullName evidence="24">AP lyase</fullName>
    </alternativeName>
    <alternativeName>
        <fullName evidence="7">DNA polymerase lambda</fullName>
    </alternativeName>
</protein>
<evidence type="ECO:0000256" key="24">
    <source>
        <dbReference type="ARBA" id="ARBA00035726"/>
    </source>
</evidence>
<dbReference type="CDD" id="cd00141">
    <property type="entry name" value="NT_POLXc"/>
    <property type="match status" value="1"/>
</dbReference>
<organism evidence="32">
    <name type="scientific">viral metagenome</name>
    <dbReference type="NCBI Taxonomy" id="1070528"/>
    <lineage>
        <taxon>unclassified sequences</taxon>
        <taxon>metagenomes</taxon>
        <taxon>organismal metagenomes</taxon>
    </lineage>
</organism>
<dbReference type="EC" id="4.2.99.18" evidence="5"/>
<evidence type="ECO:0000256" key="23">
    <source>
        <dbReference type="ARBA" id="ARBA00035717"/>
    </source>
</evidence>
<evidence type="ECO:0000256" key="20">
    <source>
        <dbReference type="ARBA" id="ARBA00023204"/>
    </source>
</evidence>
<feature type="domain" description="NAD-dependent DNA ligase N-terminal" evidence="31">
    <location>
        <begin position="507"/>
        <end position="904"/>
    </location>
</feature>
<dbReference type="GO" id="GO:0003677">
    <property type="term" value="F:DNA binding"/>
    <property type="evidence" value="ECO:0007669"/>
    <property type="project" value="InterPro"/>
</dbReference>
<dbReference type="SUPFAM" id="SSF81585">
    <property type="entry name" value="PsbU/PolX domain-like"/>
    <property type="match status" value="1"/>
</dbReference>
<evidence type="ECO:0000256" key="3">
    <source>
        <dbReference type="ARBA" id="ARBA00004496"/>
    </source>
</evidence>
<evidence type="ECO:0000256" key="19">
    <source>
        <dbReference type="ARBA" id="ARBA00023053"/>
    </source>
</evidence>
<dbReference type="GO" id="GO:0003911">
    <property type="term" value="F:DNA ligase (NAD+) activity"/>
    <property type="evidence" value="ECO:0007669"/>
    <property type="project" value="UniProtKB-EC"/>
</dbReference>
<feature type="domain" description="Helix-hairpin-helix DNA-binding motif class 1" evidence="29">
    <location>
        <begin position="930"/>
        <end position="949"/>
    </location>
</feature>
<keyword evidence="20" id="KW-0234">DNA repair</keyword>
<dbReference type="PRINTS" id="PR00870">
    <property type="entry name" value="DNAPOLXBETA"/>
</dbReference>
<keyword evidence="15" id="KW-0227">DNA damage</keyword>
<dbReference type="SMART" id="SM00483">
    <property type="entry name" value="POLXc"/>
    <property type="match status" value="1"/>
</dbReference>
<dbReference type="GO" id="GO:0140078">
    <property type="term" value="F:class I DNA-(apurinic or apyrimidinic site) endonuclease activity"/>
    <property type="evidence" value="ECO:0007669"/>
    <property type="project" value="UniProtKB-EC"/>
</dbReference>
<dbReference type="GO" id="GO:0003887">
    <property type="term" value="F:DNA-directed DNA polymerase activity"/>
    <property type="evidence" value="ECO:0007669"/>
    <property type="project" value="UniProtKB-KW"/>
</dbReference>
<evidence type="ECO:0000256" key="5">
    <source>
        <dbReference type="ARBA" id="ARBA00012720"/>
    </source>
</evidence>
<dbReference type="Gene3D" id="2.10.10.10">
    <property type="entry name" value="Fibronectin, type II, collagen-binding"/>
    <property type="match status" value="1"/>
</dbReference>
<evidence type="ECO:0000256" key="17">
    <source>
        <dbReference type="ARBA" id="ARBA00022932"/>
    </source>
</evidence>
<dbReference type="PANTHER" id="PTHR11276:SF28">
    <property type="entry name" value="DNA POLYMERASE LAMBDA"/>
    <property type="match status" value="1"/>
</dbReference>
<dbReference type="PRINTS" id="PR00869">
    <property type="entry name" value="DNAPOLX"/>
</dbReference>
<dbReference type="Gene3D" id="1.10.150.20">
    <property type="entry name" value="5' to 3' exonuclease, C-terminal subdomain"/>
    <property type="match status" value="2"/>
</dbReference>
<dbReference type="InterPro" id="IPR012340">
    <property type="entry name" value="NA-bd_OB-fold"/>
</dbReference>
<dbReference type="Gene3D" id="3.40.50.10190">
    <property type="entry name" value="BRCT domain"/>
    <property type="match status" value="1"/>
</dbReference>
<feature type="domain" description="Helix-hairpin-helix DNA-binding motif class 1" evidence="29">
    <location>
        <begin position="176"/>
        <end position="195"/>
    </location>
</feature>
<comment type="cofactor">
    <cofactor evidence="1">
        <name>Mn(2+)</name>
        <dbReference type="ChEBI" id="CHEBI:29035"/>
    </cofactor>
</comment>
<keyword evidence="10" id="KW-0436">Ligase</keyword>
<dbReference type="GO" id="GO:0005737">
    <property type="term" value="C:cytoplasm"/>
    <property type="evidence" value="ECO:0007669"/>
    <property type="project" value="UniProtKB-SubCell"/>
</dbReference>
<evidence type="ECO:0000259" key="30">
    <source>
        <dbReference type="SMART" id="SM00483"/>
    </source>
</evidence>
<dbReference type="Gene3D" id="1.10.150.110">
    <property type="entry name" value="DNA polymerase beta, N-terminal domain-like"/>
    <property type="match status" value="1"/>
</dbReference>